<dbReference type="GO" id="GO:0061789">
    <property type="term" value="P:dense core granule priming"/>
    <property type="evidence" value="ECO:0007669"/>
    <property type="project" value="TreeGrafter"/>
</dbReference>
<dbReference type="SUPFAM" id="SSF49562">
    <property type="entry name" value="C2 domain (Calcium/lipid-binding domain, CaLB)"/>
    <property type="match status" value="1"/>
</dbReference>
<name>A0A091XQ95_OPIHO</name>
<dbReference type="STRING" id="30419.A0A091XQ95"/>
<dbReference type="GO" id="GO:0035249">
    <property type="term" value="P:synaptic transmission, glutamatergic"/>
    <property type="evidence" value="ECO:0007669"/>
    <property type="project" value="TreeGrafter"/>
</dbReference>
<dbReference type="GO" id="GO:0098831">
    <property type="term" value="C:presynaptic active zone cytoplasmic component"/>
    <property type="evidence" value="ECO:0007669"/>
    <property type="project" value="TreeGrafter"/>
</dbReference>
<dbReference type="GO" id="GO:0019992">
    <property type="term" value="F:diacylglycerol binding"/>
    <property type="evidence" value="ECO:0007669"/>
    <property type="project" value="InterPro"/>
</dbReference>
<dbReference type="AlphaFoldDB" id="A0A091XQ95"/>
<dbReference type="GO" id="GO:0031594">
    <property type="term" value="C:neuromuscular junction"/>
    <property type="evidence" value="ECO:0007669"/>
    <property type="project" value="TreeGrafter"/>
</dbReference>
<accession>A0A091XQ95</accession>
<dbReference type="GO" id="GO:0017075">
    <property type="term" value="F:syntaxin-1 binding"/>
    <property type="evidence" value="ECO:0007669"/>
    <property type="project" value="TreeGrafter"/>
</dbReference>
<dbReference type="Gene3D" id="2.60.40.150">
    <property type="entry name" value="C2 domain"/>
    <property type="match status" value="1"/>
</dbReference>
<keyword evidence="3" id="KW-1185">Reference proteome</keyword>
<evidence type="ECO:0000313" key="3">
    <source>
        <dbReference type="Proteomes" id="UP000053605"/>
    </source>
</evidence>
<dbReference type="GO" id="GO:0043195">
    <property type="term" value="C:terminal bouton"/>
    <property type="evidence" value="ECO:0007669"/>
    <property type="project" value="TreeGrafter"/>
</dbReference>
<dbReference type="GO" id="GO:0016081">
    <property type="term" value="P:synaptic vesicle docking"/>
    <property type="evidence" value="ECO:0007669"/>
    <property type="project" value="TreeGrafter"/>
</dbReference>
<sequence length="110" mass="12496">TYVVLKVQNLKSTTIDRRGSEPCWEQDFMFEICADGKGFIIELWKKGLVWDSILGVLWIPLATVEHATDEGPGCWWTLHSEVIKNGSEIQGTKTPTSHEILLDVYFALPF</sequence>
<protein>
    <submittedName>
        <fullName evidence="2">Protein unc-13 A</fullName>
    </submittedName>
</protein>
<dbReference type="GO" id="GO:0016082">
    <property type="term" value="P:synaptic vesicle priming"/>
    <property type="evidence" value="ECO:0007669"/>
    <property type="project" value="TreeGrafter"/>
</dbReference>
<dbReference type="EMBL" id="KK735633">
    <property type="protein sequence ID" value="KFR15171.1"/>
    <property type="molecule type" value="Genomic_DNA"/>
</dbReference>
<evidence type="ECO:0000259" key="1">
    <source>
        <dbReference type="PROSITE" id="PS50004"/>
    </source>
</evidence>
<dbReference type="Proteomes" id="UP000053605">
    <property type="component" value="Unassembled WGS sequence"/>
</dbReference>
<reference evidence="2 3" key="1">
    <citation type="submission" date="2014-04" db="EMBL/GenBank/DDBJ databases">
        <title>Genome evolution of avian class.</title>
        <authorList>
            <person name="Zhang G."/>
            <person name="Li C."/>
        </authorList>
    </citation>
    <scope>NUCLEOTIDE SEQUENCE [LARGE SCALE GENOMIC DNA]</scope>
    <source>
        <strain evidence="2">BGI_N306</strain>
    </source>
</reference>
<feature type="domain" description="C2" evidence="1">
    <location>
        <begin position="1"/>
        <end position="76"/>
    </location>
</feature>
<gene>
    <name evidence="2" type="ORF">N306_15282</name>
</gene>
<dbReference type="PhylomeDB" id="A0A091XQ95"/>
<dbReference type="InterPro" id="IPR027080">
    <property type="entry name" value="Unc-13"/>
</dbReference>
<feature type="non-terminal residue" evidence="2">
    <location>
        <position position="110"/>
    </location>
</feature>
<dbReference type="InterPro" id="IPR000008">
    <property type="entry name" value="C2_dom"/>
</dbReference>
<dbReference type="Pfam" id="PF00168">
    <property type="entry name" value="C2"/>
    <property type="match status" value="1"/>
</dbReference>
<feature type="non-terminal residue" evidence="2">
    <location>
        <position position="1"/>
    </location>
</feature>
<dbReference type="GO" id="GO:0042734">
    <property type="term" value="C:presynaptic membrane"/>
    <property type="evidence" value="ECO:0007669"/>
    <property type="project" value="TreeGrafter"/>
</dbReference>
<evidence type="ECO:0000313" key="2">
    <source>
        <dbReference type="EMBL" id="KFR15171.1"/>
    </source>
</evidence>
<dbReference type="GO" id="GO:0030672">
    <property type="term" value="C:synaptic vesicle membrane"/>
    <property type="evidence" value="ECO:0007669"/>
    <property type="project" value="TreeGrafter"/>
</dbReference>
<dbReference type="PROSITE" id="PS50004">
    <property type="entry name" value="C2"/>
    <property type="match status" value="1"/>
</dbReference>
<dbReference type="InterPro" id="IPR035892">
    <property type="entry name" value="C2_domain_sf"/>
</dbReference>
<dbReference type="GO" id="GO:0099525">
    <property type="term" value="P:presynaptic dense core vesicle exocytosis"/>
    <property type="evidence" value="ECO:0007669"/>
    <property type="project" value="TreeGrafter"/>
</dbReference>
<proteinExistence type="predicted"/>
<dbReference type="GO" id="GO:0005516">
    <property type="term" value="F:calmodulin binding"/>
    <property type="evidence" value="ECO:0007669"/>
    <property type="project" value="TreeGrafter"/>
</dbReference>
<dbReference type="PANTHER" id="PTHR10480:SF12">
    <property type="entry name" value="UNC-13, ISOFORM E"/>
    <property type="match status" value="1"/>
</dbReference>
<dbReference type="PANTHER" id="PTHR10480">
    <property type="entry name" value="PROTEIN UNC-13 HOMOLOG"/>
    <property type="match status" value="1"/>
</dbReference>
<organism evidence="2 3">
    <name type="scientific">Opisthocomus hoazin</name>
    <name type="common">Hoatzin</name>
    <name type="synonym">Phasianus hoazin</name>
    <dbReference type="NCBI Taxonomy" id="30419"/>
    <lineage>
        <taxon>Eukaryota</taxon>
        <taxon>Metazoa</taxon>
        <taxon>Chordata</taxon>
        <taxon>Craniata</taxon>
        <taxon>Vertebrata</taxon>
        <taxon>Euteleostomi</taxon>
        <taxon>Archelosauria</taxon>
        <taxon>Archosauria</taxon>
        <taxon>Dinosauria</taxon>
        <taxon>Saurischia</taxon>
        <taxon>Theropoda</taxon>
        <taxon>Coelurosauria</taxon>
        <taxon>Aves</taxon>
        <taxon>Neognathae</taxon>
        <taxon>Neoaves</taxon>
        <taxon>Opisthocomiformes</taxon>
        <taxon>Opisthocomidae</taxon>
        <taxon>Opisthocomus</taxon>
    </lineage>
</organism>